<feature type="compositionally biased region" description="Basic residues" evidence="1">
    <location>
        <begin position="851"/>
        <end position="860"/>
    </location>
</feature>
<dbReference type="SUPFAM" id="SSF53335">
    <property type="entry name" value="S-adenosyl-L-methionine-dependent methyltransferases"/>
    <property type="match status" value="1"/>
</dbReference>
<evidence type="ECO:0000256" key="1">
    <source>
        <dbReference type="SAM" id="MobiDB-lite"/>
    </source>
</evidence>
<dbReference type="PANTHER" id="PTHR43591">
    <property type="entry name" value="METHYLTRANSFERASE"/>
    <property type="match status" value="1"/>
</dbReference>
<dbReference type="Gene3D" id="3.40.50.150">
    <property type="entry name" value="Vaccinia Virus protein VP39"/>
    <property type="match status" value="1"/>
</dbReference>
<feature type="region of interest" description="Disordered" evidence="1">
    <location>
        <begin position="177"/>
        <end position="225"/>
    </location>
</feature>
<evidence type="ECO:0000313" key="4">
    <source>
        <dbReference type="Proteomes" id="UP000807306"/>
    </source>
</evidence>
<evidence type="ECO:0000313" key="3">
    <source>
        <dbReference type="EMBL" id="KAF9529650.1"/>
    </source>
</evidence>
<feature type="compositionally biased region" description="Low complexity" evidence="1">
    <location>
        <begin position="313"/>
        <end position="325"/>
    </location>
</feature>
<name>A0A9P6EIE7_9AGAR</name>
<protein>
    <recommendedName>
        <fullName evidence="2">Methyltransferase domain-containing protein</fullName>
    </recommendedName>
</protein>
<sequence>MSSRTAAGRKRLATADDRDKKDKTTSKGFFSKKKNAKAPMDAKAHYMEPSPKQAASTRVHRPDYDYSFQSQYTSGQSYQSQFQNYNSPPSSVSDSQTHYQVSQGQVYFEASYQPPPPSRTHPALQTVSYAKSKAAQSSPTLHSSAEDVVSSFPPPPSYASPNASVYHIPLPNIYPLRPSASPQGPPSLVSSSLSRVSSPAPSELPAYSNSHNDFTTHIPKNSGRITAGDFSQVESQYAPVRAQHQQYLEQWNPPPVPAIPAANQTSYSPNLRVPIPLPSQKSLSLDNSQTDSNDTSILKTDFSPQRRPNVAESIRSVSTKSISSVPATPTPNTFIFPGGRSGGRPKISEKTSNPKINSLHSGRSQGSGGMNHLDATLYDRSASPAPTTSSGGRSIRLALADNLSETHITPAEPYDGYISEKRAGKMPDRGDGTFIHPSSRTKATPHRPPISLKSKSHNSTGAGDHENRRRFLGIPLKTKRKGKDLQFVNTPLASVGLENDASVAPFSPTPISPGRNFTNRIGEYPIDPFDPVVLDNDRRTGELLSFINSNSSPSFFNYGNVPPSTVLDLGCGQGHWMVDAAMAWKGYGTKITGFDMVDLTKGLLPWAVKQGVTENINFVKGNFLAERLPFEDNSFELVRLSCLSMCIALKSWPSVLQEVSRVLMAGGRLELIDDLILFPYAKKFTISDDSTSANRAELPPRLDISVPSARFTTFNVYNHEVINPGLGLPISEKDPSDIYKLYGVKEEEAGEEEGTAIGHVKPSRPLPRPPVPARTQPPDPVPPEISVTSWDRAHSSALDMEAVFDHMLANKFGIQRDVNDFLLEMMIQVFGHARLLKTMHLALPPSEPRKTPTKPSRKTSSRPSSHGPGVVLWPSTFIPMEQTEVDIHASKNLRLLLATRKHLVEHALEATNDDEIDEKTVLDAILEYESFLRHRFTPLPSNTSDRSDAESFSSDYQQDVWEIQSEFREHFAWGDDSGASLQRPANPMSPLDQDSKGSPIIPLSAASRPSNSPVQTRGDRASKSSSPLFPREELTHIRTFRIYEAIKINGSIFTAQN</sequence>
<feature type="compositionally biased region" description="Polar residues" evidence="1">
    <location>
        <begin position="123"/>
        <end position="143"/>
    </location>
</feature>
<feature type="compositionally biased region" description="Pro residues" evidence="1">
    <location>
        <begin position="764"/>
        <end position="783"/>
    </location>
</feature>
<feature type="compositionally biased region" description="Low complexity" evidence="1">
    <location>
        <begin position="66"/>
        <end position="87"/>
    </location>
</feature>
<dbReference type="InterPro" id="IPR029063">
    <property type="entry name" value="SAM-dependent_MTases_sf"/>
</dbReference>
<dbReference type="OrthoDB" id="2013972at2759"/>
<dbReference type="InterPro" id="IPR041698">
    <property type="entry name" value="Methyltransf_25"/>
</dbReference>
<reference evidence="3" key="1">
    <citation type="submission" date="2020-11" db="EMBL/GenBank/DDBJ databases">
        <authorList>
            <consortium name="DOE Joint Genome Institute"/>
            <person name="Ahrendt S."/>
            <person name="Riley R."/>
            <person name="Andreopoulos W."/>
            <person name="Labutti K."/>
            <person name="Pangilinan J."/>
            <person name="Ruiz-Duenas F.J."/>
            <person name="Barrasa J.M."/>
            <person name="Sanchez-Garcia M."/>
            <person name="Camarero S."/>
            <person name="Miyauchi S."/>
            <person name="Serrano A."/>
            <person name="Linde D."/>
            <person name="Babiker R."/>
            <person name="Drula E."/>
            <person name="Ayuso-Fernandez I."/>
            <person name="Pacheco R."/>
            <person name="Padilla G."/>
            <person name="Ferreira P."/>
            <person name="Barriuso J."/>
            <person name="Kellner H."/>
            <person name="Castanera R."/>
            <person name="Alfaro M."/>
            <person name="Ramirez L."/>
            <person name="Pisabarro A.G."/>
            <person name="Kuo A."/>
            <person name="Tritt A."/>
            <person name="Lipzen A."/>
            <person name="He G."/>
            <person name="Yan M."/>
            <person name="Ng V."/>
            <person name="Cullen D."/>
            <person name="Martin F."/>
            <person name="Rosso M.-N."/>
            <person name="Henrissat B."/>
            <person name="Hibbett D."/>
            <person name="Martinez A.T."/>
            <person name="Grigoriev I.V."/>
        </authorList>
    </citation>
    <scope>NUCLEOTIDE SEQUENCE</scope>
    <source>
        <strain evidence="3">CBS 506.95</strain>
    </source>
</reference>
<gene>
    <name evidence="3" type="ORF">CPB83DRAFT_261596</name>
</gene>
<accession>A0A9P6EIE7</accession>
<feature type="region of interest" description="Disordered" evidence="1">
    <location>
        <begin position="750"/>
        <end position="784"/>
    </location>
</feature>
<feature type="region of interest" description="Disordered" evidence="1">
    <location>
        <begin position="252"/>
        <end position="374"/>
    </location>
</feature>
<dbReference type="Pfam" id="PF13649">
    <property type="entry name" value="Methyltransf_25"/>
    <property type="match status" value="1"/>
</dbReference>
<feature type="compositionally biased region" description="Basic and acidic residues" evidence="1">
    <location>
        <begin position="13"/>
        <end position="25"/>
    </location>
</feature>
<dbReference type="AlphaFoldDB" id="A0A9P6EIE7"/>
<dbReference type="GO" id="GO:0008168">
    <property type="term" value="F:methyltransferase activity"/>
    <property type="evidence" value="ECO:0007669"/>
    <property type="project" value="TreeGrafter"/>
</dbReference>
<feature type="domain" description="Methyltransferase" evidence="2">
    <location>
        <begin position="566"/>
        <end position="667"/>
    </location>
</feature>
<dbReference type="EMBL" id="MU157845">
    <property type="protein sequence ID" value="KAF9529650.1"/>
    <property type="molecule type" value="Genomic_DNA"/>
</dbReference>
<dbReference type="PANTHER" id="PTHR43591:SF24">
    <property type="entry name" value="2-METHOXY-6-POLYPRENYL-1,4-BENZOQUINOL METHYLASE, MITOCHONDRIAL"/>
    <property type="match status" value="1"/>
</dbReference>
<feature type="compositionally biased region" description="Polar residues" evidence="1">
    <location>
        <begin position="279"/>
        <end position="298"/>
    </location>
</feature>
<feature type="compositionally biased region" description="Polar residues" evidence="1">
    <location>
        <begin position="350"/>
        <end position="364"/>
    </location>
</feature>
<feature type="compositionally biased region" description="Polar residues" evidence="1">
    <location>
        <begin position="88"/>
        <end position="105"/>
    </location>
</feature>
<feature type="region of interest" description="Disordered" evidence="1">
    <location>
        <begin position="421"/>
        <end position="466"/>
    </location>
</feature>
<feature type="compositionally biased region" description="Low complexity" evidence="1">
    <location>
        <begin position="186"/>
        <end position="201"/>
    </location>
</feature>
<feature type="region of interest" description="Disordered" evidence="1">
    <location>
        <begin position="841"/>
        <end position="867"/>
    </location>
</feature>
<dbReference type="Proteomes" id="UP000807306">
    <property type="component" value="Unassembled WGS sequence"/>
</dbReference>
<keyword evidence="4" id="KW-1185">Reference proteome</keyword>
<dbReference type="CDD" id="cd02440">
    <property type="entry name" value="AdoMet_MTases"/>
    <property type="match status" value="1"/>
</dbReference>
<feature type="region of interest" description="Disordered" evidence="1">
    <location>
        <begin position="976"/>
        <end position="1029"/>
    </location>
</feature>
<feature type="compositionally biased region" description="Polar residues" evidence="1">
    <location>
        <begin position="207"/>
        <end position="219"/>
    </location>
</feature>
<comment type="caution">
    <text evidence="3">The sequence shown here is derived from an EMBL/GenBank/DDBJ whole genome shotgun (WGS) entry which is preliminary data.</text>
</comment>
<proteinExistence type="predicted"/>
<feature type="region of interest" description="Disordered" evidence="1">
    <location>
        <begin position="1"/>
        <end position="156"/>
    </location>
</feature>
<evidence type="ECO:0000259" key="2">
    <source>
        <dbReference type="Pfam" id="PF13649"/>
    </source>
</evidence>
<organism evidence="3 4">
    <name type="scientific">Crepidotus variabilis</name>
    <dbReference type="NCBI Taxonomy" id="179855"/>
    <lineage>
        <taxon>Eukaryota</taxon>
        <taxon>Fungi</taxon>
        <taxon>Dikarya</taxon>
        <taxon>Basidiomycota</taxon>
        <taxon>Agaricomycotina</taxon>
        <taxon>Agaricomycetes</taxon>
        <taxon>Agaricomycetidae</taxon>
        <taxon>Agaricales</taxon>
        <taxon>Agaricineae</taxon>
        <taxon>Crepidotaceae</taxon>
        <taxon>Crepidotus</taxon>
    </lineage>
</organism>
<feature type="compositionally biased region" description="Basic and acidic residues" evidence="1">
    <location>
        <begin position="421"/>
        <end position="431"/>
    </location>
</feature>